<dbReference type="InterPro" id="IPR001650">
    <property type="entry name" value="Helicase_C-like"/>
</dbReference>
<dbReference type="Gene3D" id="2.60.40.150">
    <property type="entry name" value="C2 domain"/>
    <property type="match status" value="1"/>
</dbReference>
<dbReference type="GO" id="GO:0005634">
    <property type="term" value="C:nucleus"/>
    <property type="evidence" value="ECO:0007669"/>
    <property type="project" value="TreeGrafter"/>
</dbReference>
<dbReference type="InterPro" id="IPR057842">
    <property type="entry name" value="WH_MER3"/>
</dbReference>
<evidence type="ECO:0000259" key="5">
    <source>
        <dbReference type="PROSITE" id="PS51192"/>
    </source>
</evidence>
<dbReference type="InterPro" id="IPR050474">
    <property type="entry name" value="Hel308_SKI2-like"/>
</dbReference>
<dbReference type="Gene3D" id="3.40.50.300">
    <property type="entry name" value="P-loop containing nucleotide triphosphate hydrolases"/>
    <property type="match status" value="4"/>
</dbReference>
<dbReference type="SUPFAM" id="SSF52540">
    <property type="entry name" value="P-loop containing nucleoside triphosphate hydrolases"/>
    <property type="match status" value="3"/>
</dbReference>
<dbReference type="SMART" id="SM00382">
    <property type="entry name" value="AAA"/>
    <property type="match status" value="2"/>
</dbReference>
<dbReference type="CDD" id="cd18795">
    <property type="entry name" value="SF2_C_Ski2"/>
    <property type="match status" value="2"/>
</dbReference>
<dbReference type="Gene3D" id="1.10.3380.10">
    <property type="entry name" value="Sec63 N-terminal domain-like domain"/>
    <property type="match status" value="2"/>
</dbReference>
<dbReference type="InterPro" id="IPR011545">
    <property type="entry name" value="DEAD/DEAH_box_helicase_dom"/>
</dbReference>
<evidence type="ECO:0000256" key="4">
    <source>
        <dbReference type="ARBA" id="ARBA00022840"/>
    </source>
</evidence>
<dbReference type="FunFam" id="1.10.10.10:FF:000024">
    <property type="entry name" value="U5 small nuclear ribonucleoprotein helicase"/>
    <property type="match status" value="1"/>
</dbReference>
<feature type="domain" description="Helicase C-terminal" evidence="6">
    <location>
        <begin position="527"/>
        <end position="740"/>
    </location>
</feature>
<accession>A0AAV9Y1Z5</accession>
<dbReference type="SMART" id="SM00490">
    <property type="entry name" value="HELICc"/>
    <property type="match status" value="2"/>
</dbReference>
<evidence type="ECO:0000256" key="3">
    <source>
        <dbReference type="ARBA" id="ARBA00022806"/>
    </source>
</evidence>
<dbReference type="SUPFAM" id="SSF46785">
    <property type="entry name" value="Winged helix' DNA-binding domain"/>
    <property type="match status" value="1"/>
</dbReference>
<feature type="domain" description="Helicase ATP-binding" evidence="5">
    <location>
        <begin position="231"/>
        <end position="439"/>
    </location>
</feature>
<dbReference type="GO" id="GO:0004386">
    <property type="term" value="F:helicase activity"/>
    <property type="evidence" value="ECO:0007669"/>
    <property type="project" value="UniProtKB-KW"/>
</dbReference>
<dbReference type="SUPFAM" id="SSF81296">
    <property type="entry name" value="E set domains"/>
    <property type="match status" value="1"/>
</dbReference>
<dbReference type="SUPFAM" id="SSF158702">
    <property type="entry name" value="Sec63 N-terminal domain-like"/>
    <property type="match status" value="2"/>
</dbReference>
<evidence type="ECO:0000256" key="2">
    <source>
        <dbReference type="ARBA" id="ARBA00022801"/>
    </source>
</evidence>
<dbReference type="PANTHER" id="PTHR47961">
    <property type="entry name" value="DNA POLYMERASE THETA, PUTATIVE (AFU_ORTHOLOGUE AFUA_1G05260)-RELATED"/>
    <property type="match status" value="1"/>
</dbReference>
<dbReference type="InterPro" id="IPR035892">
    <property type="entry name" value="C2_domain_sf"/>
</dbReference>
<keyword evidence="8" id="KW-1185">Reference proteome</keyword>
<evidence type="ECO:0000313" key="7">
    <source>
        <dbReference type="EMBL" id="KAK6590966.1"/>
    </source>
</evidence>
<dbReference type="PROSITE" id="PS51192">
    <property type="entry name" value="HELICASE_ATP_BIND_1"/>
    <property type="match status" value="2"/>
</dbReference>
<dbReference type="FunFam" id="3.40.50.300:FF:003287">
    <property type="entry name" value="U5 small nuclear ribonucleoprotein 200 kDa helicase"/>
    <property type="match status" value="1"/>
</dbReference>
<reference evidence="7 8" key="1">
    <citation type="submission" date="2023-10" db="EMBL/GenBank/DDBJ databases">
        <title>Comparative genomics analysis reveals potential genetic determinants of host preference in Cryptosporidium xiaoi.</title>
        <authorList>
            <person name="Xiao L."/>
            <person name="Li J."/>
        </authorList>
    </citation>
    <scope>NUCLEOTIDE SEQUENCE [LARGE SCALE GENOMIC DNA]</scope>
    <source>
        <strain evidence="7 8">52996</strain>
    </source>
</reference>
<dbReference type="Gene3D" id="1.10.10.10">
    <property type="entry name" value="Winged helix-like DNA-binding domain superfamily/Winged helix DNA-binding domain"/>
    <property type="match status" value="2"/>
</dbReference>
<evidence type="ECO:0000259" key="6">
    <source>
        <dbReference type="PROSITE" id="PS51194"/>
    </source>
</evidence>
<dbReference type="InterPro" id="IPR027417">
    <property type="entry name" value="P-loop_NTPase"/>
</dbReference>
<feature type="domain" description="Helicase C-terminal" evidence="6">
    <location>
        <begin position="1481"/>
        <end position="1697"/>
    </location>
</feature>
<comment type="caution">
    <text evidence="7">The sequence shown here is derived from an EMBL/GenBank/DDBJ whole genome shotgun (WGS) entry which is preliminary data.</text>
</comment>
<dbReference type="Pfam" id="PF00270">
    <property type="entry name" value="DEAD"/>
    <property type="match status" value="2"/>
</dbReference>
<organism evidence="7 8">
    <name type="scientific">Cryptosporidium xiaoi</name>
    <dbReference type="NCBI Taxonomy" id="659607"/>
    <lineage>
        <taxon>Eukaryota</taxon>
        <taxon>Sar</taxon>
        <taxon>Alveolata</taxon>
        <taxon>Apicomplexa</taxon>
        <taxon>Conoidasida</taxon>
        <taxon>Coccidia</taxon>
        <taxon>Eucoccidiorida</taxon>
        <taxon>Eimeriorina</taxon>
        <taxon>Cryptosporidiidae</taxon>
        <taxon>Cryptosporidium</taxon>
    </lineage>
</organism>
<evidence type="ECO:0000313" key="8">
    <source>
        <dbReference type="Proteomes" id="UP001311799"/>
    </source>
</evidence>
<dbReference type="PROSITE" id="PS51194">
    <property type="entry name" value="HELICASE_CTER"/>
    <property type="match status" value="2"/>
</dbReference>
<dbReference type="PIRSF" id="PIRSF039073">
    <property type="entry name" value="BRR2"/>
    <property type="match status" value="1"/>
</dbReference>
<dbReference type="GO" id="GO:0003676">
    <property type="term" value="F:nucleic acid binding"/>
    <property type="evidence" value="ECO:0007669"/>
    <property type="project" value="InterPro"/>
</dbReference>
<dbReference type="Pfam" id="PF23445">
    <property type="entry name" value="WHD_SNRNP200"/>
    <property type="match status" value="1"/>
</dbReference>
<dbReference type="FunFam" id="3.40.50.300:FF:000231">
    <property type="entry name" value="Activating signal cointegrator 1 complex subunit 3"/>
    <property type="match status" value="1"/>
</dbReference>
<dbReference type="PANTHER" id="PTHR47961:SF4">
    <property type="entry name" value="ACTIVATING SIGNAL COINTEGRATOR 1 COMPLEX SUBUNIT 3"/>
    <property type="match status" value="1"/>
</dbReference>
<keyword evidence="3 7" id="KW-0347">Helicase</keyword>
<dbReference type="EMBL" id="JAWDEY010000002">
    <property type="protein sequence ID" value="KAK6590966.1"/>
    <property type="molecule type" value="Genomic_DNA"/>
</dbReference>
<dbReference type="Pfam" id="PF00271">
    <property type="entry name" value="Helicase_C"/>
    <property type="match status" value="2"/>
</dbReference>
<keyword evidence="7" id="KW-0687">Ribonucleoprotein</keyword>
<keyword evidence="4" id="KW-0067">ATP-binding</keyword>
<protein>
    <submittedName>
        <fullName evidence="7">U5 small nuclear ribonucleoprotein helicase</fullName>
    </submittedName>
</protein>
<keyword evidence="2" id="KW-0378">Hydrolase</keyword>
<feature type="domain" description="Helicase ATP-binding" evidence="5">
    <location>
        <begin position="1250"/>
        <end position="1448"/>
    </location>
</feature>
<proteinExistence type="predicted"/>
<dbReference type="Pfam" id="PF02889">
    <property type="entry name" value="Sec63"/>
    <property type="match status" value="2"/>
</dbReference>
<dbReference type="InterPro" id="IPR036390">
    <property type="entry name" value="WH_DNA-bd_sf"/>
</dbReference>
<dbReference type="SMART" id="SM00973">
    <property type="entry name" value="Sec63"/>
    <property type="match status" value="2"/>
</dbReference>
<gene>
    <name evidence="7" type="ORF">RS030_111826</name>
</gene>
<dbReference type="InterPro" id="IPR036388">
    <property type="entry name" value="WH-like_DNA-bd_sf"/>
</dbReference>
<dbReference type="Proteomes" id="UP001311799">
    <property type="component" value="Unassembled WGS sequence"/>
</dbReference>
<keyword evidence="1" id="KW-0547">Nucleotide-binding</keyword>
<dbReference type="InterPro" id="IPR003593">
    <property type="entry name" value="AAA+_ATPase"/>
</dbReference>
<dbReference type="InterPro" id="IPR014756">
    <property type="entry name" value="Ig_E-set"/>
</dbReference>
<dbReference type="GO" id="GO:0005524">
    <property type="term" value="F:ATP binding"/>
    <property type="evidence" value="ECO:0007669"/>
    <property type="project" value="UniProtKB-KW"/>
</dbReference>
<dbReference type="InterPro" id="IPR014001">
    <property type="entry name" value="Helicase_ATP-bd"/>
</dbReference>
<sequence>MNENYSQDIVFSDYSHISVILNEVMRISKKLSNSDGTGEDENKINEISMNLLEEFFLVLFRPIDELGNGINNFISDLMDLFGEESMFLNSIILDNIESLSKESALLKKNYFGTSVVSRENISKLLSGIFSINKNEDKNSNIYELNGVNKNDTNIEDEIKNYNKSKSGSSSEIEYSKNDKYEKIYIPPNIIPDSINNEIKSRLVPITVLNSMFVSVFRNIKNFNYVQSKVFDSVYLSNRNVLVAAPTGSGKTNIALLAILRSIYSYLGMNGLNQITGEYLNSNPKSESFTPPDPKKFKVVYLAPMKSLVYEISRKYRESLKELNIKVIDITSDESVTREQIENNHIIVTVPEKFDILTRSNSFNNYTGNNGLLDILECIIIDEIHMLGDDRGPSVEAVVSRILYNMGINQKTIRIIGLSATLPNCEDFSSFLNVNKEDSYFFSEYFRPTPLEKTIIGVFEKTIQENSKIIKEERHYRNMQISDKKKKATNNSNNNFKNDTIRNIISEKNYSSNEPIIGSLPEMYNHITFEIVSECIKKNEQVIIFVHSRNDTLLTARYFENRLNELLNNGSDFDFNLNDEFHGNIETDLSPKRDASGRSVGYYLRMLKESRNSEIRRLYNFGLGIHHAGLLLDQRRLSESLFMSGHIKVLVSTATLAWGVNLPARHVIIKGTNVYDSKKGQFRDLGVLDILQIFGRAGRPQYENFGSAYLITTSNKVRSYLRKLTFQLPIESQLSNESNLCNLLNSEISRGSILNVNEAFKWLQYTFLITRARASPINYGITADEFEKDKNLISYSFSLVRSSLSLLYQSKLIKYNSLRDDVSPTNYGRLASKYYIDFNTANIFRKRLESIGESTEIELNNHNLKSDFDILEMIGEASEFSGMSVREEEIDELEEIVTDPFVSSVISKNKKGINLDKISTKVAILLITYALRINIKTPTLMMDRIYISQNGIRILRYVFELIQLIGFGVCERIHRILEWSKMLECRVFYTHSILRHFVYHNCLNKMSYISDSHDNIFKGSLKLNSIVKLEKYYSTWDLIKDLSFVELKGIVYSDASKIFDHISYVPYILFKEVFLSPITNKVGKLGIKLFPNWKWTEKWNGDKEKFYLWISNPNDGALLYLQIIQVGKNNMNKLMFISDLIPIPDENIPYYLNINLVSDKWVGLEYSSEVNLRSSLEAFSSISQIKNDFVCYENSGFKDNNSLGLSDIPEVTKLLNVTPIPVSSLMNINIENYYKSKGVYYLNPIQSQLFHILFHTNENIFLGAPTGSGKTMIAEIAIYKVIKNHFDSLLTNESKQCFKNGIPKIVYIAPLKSLAKERFLEWNKLFMETFQLKVVLLTGSSKCSLGELNNAFLIITTPEKWESITRKWFIDSRYFVRQVKLVIFDEIHLIGQDQRGHVMETLICKTKYLSKIISKQDKNDLIRTISLSTPLLNSKELSSWLEVGPLGYYNFSPSIRPVPCTVYISGFQEKNYCPRMGTMNKPIYNKILCHSPKKPVIIFVASRRQTRETALSLSRLCFCDGDPYKFLNNIETNKKFNIEDYKKKIEFVEDKSLRHTLEFGIGIHHAGLVDSDREIVESLFLNGEIQIVVATSTLAWGVNFPAHLSIIKGTEYYDGKLGQYIDYPITDVLQMIGRAGRPQFDSVCTACILTLDSKKQFYKRFLYDSLPLESCYNINSLVEIINAEVASHSIITVIDALCFLSNSFFLRRVISNPAYYDPSIFQDEDISSSLSCKFTNQTVVYILEKLIKEVIETLVGLGCIFISNEEESLDLITSKNNLSSYCLSYSERRWSNLYSKSGLKLAALSNNNFELGRIENQINYDKDSYIELCKKGKSKLEFKHKSEFTMQLCLNPTVIGQIASFFYIKCSTVSKMNDFLMKKRGLKNDNVNRIVSKVSWIEILAILSLSSEFEQHPVRHNEDIVCNKMLEKCPLGKLPCEGMSSPHQKVFILLQYYLFSIPVPIVDFINDINLILEQAPRILHSFIYLNKFGNHFSASAFNSTILVLEYLEQKLNPFISPFYQFPGYECIKDDIANQNLDCIYEFIRKVKVTNEISIHETFGNLDNCDLLQNIMEFIQNVPLFNIHSNFNKQNIDNINILFVNIYTFIVNIDQKFPSKWFNNQWIILEETNTDTILYLEKLCKSKFKINGFCNLLNKKIMDFQARIRISNFNCNEFKLKASIVSEKYVGVNVSCFL</sequence>
<dbReference type="GO" id="GO:0016787">
    <property type="term" value="F:hydrolase activity"/>
    <property type="evidence" value="ECO:0007669"/>
    <property type="project" value="UniProtKB-KW"/>
</dbReference>
<name>A0AAV9Y1Z5_9CRYT</name>
<dbReference type="GO" id="GO:1990904">
    <property type="term" value="C:ribonucleoprotein complex"/>
    <property type="evidence" value="ECO:0007669"/>
    <property type="project" value="UniProtKB-KW"/>
</dbReference>
<dbReference type="InterPro" id="IPR004179">
    <property type="entry name" value="Sec63-dom"/>
</dbReference>
<dbReference type="SMART" id="SM00487">
    <property type="entry name" value="DEXDc"/>
    <property type="match status" value="2"/>
</dbReference>
<evidence type="ECO:0000256" key="1">
    <source>
        <dbReference type="ARBA" id="ARBA00022741"/>
    </source>
</evidence>